<dbReference type="InterPro" id="IPR001387">
    <property type="entry name" value="Cro/C1-type_HTH"/>
</dbReference>
<dbReference type="Pfam" id="PF01381">
    <property type="entry name" value="HTH_3"/>
    <property type="match status" value="1"/>
</dbReference>
<protein>
    <submittedName>
        <fullName evidence="4">Tetratricopeptide repeat protein</fullName>
    </submittedName>
</protein>
<dbReference type="SUPFAM" id="SSF47413">
    <property type="entry name" value="lambda repressor-like DNA-binding domains"/>
    <property type="match status" value="1"/>
</dbReference>
<evidence type="ECO:0000313" key="5">
    <source>
        <dbReference type="Proteomes" id="UP001589854"/>
    </source>
</evidence>
<dbReference type="InterPro" id="IPR011990">
    <property type="entry name" value="TPR-like_helical_dom_sf"/>
</dbReference>
<organism evidence="4 5">
    <name type="scientific">Metabacillus herbersteinensis</name>
    <dbReference type="NCBI Taxonomy" id="283816"/>
    <lineage>
        <taxon>Bacteria</taxon>
        <taxon>Bacillati</taxon>
        <taxon>Bacillota</taxon>
        <taxon>Bacilli</taxon>
        <taxon>Bacillales</taxon>
        <taxon>Bacillaceae</taxon>
        <taxon>Metabacillus</taxon>
    </lineage>
</organism>
<dbReference type="InterPro" id="IPR019734">
    <property type="entry name" value="TPR_rpt"/>
</dbReference>
<dbReference type="EMBL" id="JBHLVO010000011">
    <property type="protein sequence ID" value="MFC0272502.1"/>
    <property type="molecule type" value="Genomic_DNA"/>
</dbReference>
<dbReference type="Gene3D" id="1.10.260.40">
    <property type="entry name" value="lambda repressor-like DNA-binding domains"/>
    <property type="match status" value="1"/>
</dbReference>
<dbReference type="Gene3D" id="1.25.40.10">
    <property type="entry name" value="Tetratricopeptide repeat domain"/>
    <property type="match status" value="1"/>
</dbReference>
<evidence type="ECO:0000313" key="4">
    <source>
        <dbReference type="EMBL" id="MFC0272502.1"/>
    </source>
</evidence>
<name>A0ABV6GHT0_9BACI</name>
<accession>A0ABV6GHT0</accession>
<dbReference type="CDD" id="cd00093">
    <property type="entry name" value="HTH_XRE"/>
    <property type="match status" value="1"/>
</dbReference>
<dbReference type="SMART" id="SM00028">
    <property type="entry name" value="TPR"/>
    <property type="match status" value="3"/>
</dbReference>
<keyword evidence="1" id="KW-0238">DNA-binding</keyword>
<dbReference type="PANTHER" id="PTHR46797">
    <property type="entry name" value="HTH-TYPE TRANSCRIPTIONAL REGULATOR"/>
    <property type="match status" value="1"/>
</dbReference>
<feature type="repeat" description="TPR" evidence="2">
    <location>
        <begin position="266"/>
        <end position="299"/>
    </location>
</feature>
<dbReference type="Pfam" id="PF13424">
    <property type="entry name" value="TPR_12"/>
    <property type="match status" value="1"/>
</dbReference>
<feature type="domain" description="HTH cro/C1-type" evidence="3">
    <location>
        <begin position="7"/>
        <end position="63"/>
    </location>
</feature>
<evidence type="ECO:0000256" key="1">
    <source>
        <dbReference type="ARBA" id="ARBA00023125"/>
    </source>
</evidence>
<proteinExistence type="predicted"/>
<keyword evidence="5" id="KW-1185">Reference proteome</keyword>
<comment type="caution">
    <text evidence="4">The sequence shown here is derived from an EMBL/GenBank/DDBJ whole genome shotgun (WGS) entry which is preliminary data.</text>
</comment>
<dbReference type="SMART" id="SM00530">
    <property type="entry name" value="HTH_XRE"/>
    <property type="match status" value="1"/>
</dbReference>
<reference evidence="4 5" key="1">
    <citation type="submission" date="2024-09" db="EMBL/GenBank/DDBJ databases">
        <authorList>
            <person name="Sun Q."/>
            <person name="Mori K."/>
        </authorList>
    </citation>
    <scope>NUCLEOTIDE SEQUENCE [LARGE SCALE GENOMIC DNA]</scope>
    <source>
        <strain evidence="4 5">CCM 7228</strain>
    </source>
</reference>
<dbReference type="InterPro" id="IPR050807">
    <property type="entry name" value="TransReg_Diox_bact_type"/>
</dbReference>
<dbReference type="SUPFAM" id="SSF48452">
    <property type="entry name" value="TPR-like"/>
    <property type="match status" value="1"/>
</dbReference>
<evidence type="ECO:0000256" key="2">
    <source>
        <dbReference type="PROSITE-ProRule" id="PRU00339"/>
    </source>
</evidence>
<evidence type="ECO:0000259" key="3">
    <source>
        <dbReference type="PROSITE" id="PS50943"/>
    </source>
</evidence>
<sequence>MEIGSRIRFYRIQQNMTQEALSKSIISTSYLSKIENNQTTASIEVLDCLCERLKIQLIEEEEITLMKSLFDWYDNIAYRNLDAAKKQYKELQVSVKKSSDTSAFIYFVLFEFRYFLLIQEYVEAEELLGKIHLFRDIFEDKMTYYYEKFVGVFHYVNGKYNVALGHMKNAERFLTRHLSFEKWEEADLYYSISLCCSQLRKHSLGIQYANLALHINQSNYELNRCAECHMLLGINYQREEEYQRSSENYDLAMKVSELLNDLVLEGKIYHNYGYLYSAMEKYEEAINYFIKGISIKGTNNNQPKSLSSILGIINAYYKLARMEECKTWLEEGQKVLNEQFNEEYSIHFRIYHFLVNKEFKNQYEEFLTEIAIPYFLTREKHNYIIEYAEGLAKYFEEIHKYKSASYYYQIVMNALKKQSQINY</sequence>
<dbReference type="InterPro" id="IPR010982">
    <property type="entry name" value="Lambda_DNA-bd_dom_sf"/>
</dbReference>
<dbReference type="PROSITE" id="PS50943">
    <property type="entry name" value="HTH_CROC1"/>
    <property type="match status" value="1"/>
</dbReference>
<dbReference type="PROSITE" id="PS50005">
    <property type="entry name" value="TPR"/>
    <property type="match status" value="1"/>
</dbReference>
<keyword evidence="2" id="KW-0802">TPR repeat</keyword>
<dbReference type="Proteomes" id="UP001589854">
    <property type="component" value="Unassembled WGS sequence"/>
</dbReference>
<dbReference type="PANTHER" id="PTHR46797:SF1">
    <property type="entry name" value="METHYLPHOSPHONATE SYNTHASE"/>
    <property type="match status" value="1"/>
</dbReference>
<dbReference type="RefSeq" id="WP_378934891.1">
    <property type="nucleotide sequence ID" value="NZ_JBHLVO010000011.1"/>
</dbReference>
<gene>
    <name evidence="4" type="ORF">ACFFIX_13760</name>
</gene>